<organism evidence="3 4">
    <name type="scientific">Maribacter orientalis</name>
    <dbReference type="NCBI Taxonomy" id="228957"/>
    <lineage>
        <taxon>Bacteria</taxon>
        <taxon>Pseudomonadati</taxon>
        <taxon>Bacteroidota</taxon>
        <taxon>Flavobacteriia</taxon>
        <taxon>Flavobacteriales</taxon>
        <taxon>Flavobacteriaceae</taxon>
        <taxon>Maribacter</taxon>
    </lineage>
</organism>
<evidence type="ECO:0000313" key="4">
    <source>
        <dbReference type="Proteomes" id="UP000198990"/>
    </source>
</evidence>
<dbReference type="STRING" id="228957.SAMN04488008_103533"/>
<comment type="similarity">
    <text evidence="1">Belongs to the universal stress protein A family.</text>
</comment>
<dbReference type="EMBL" id="FNZN01000003">
    <property type="protein sequence ID" value="SEL38970.1"/>
    <property type="molecule type" value="Genomic_DNA"/>
</dbReference>
<dbReference type="PANTHER" id="PTHR46268">
    <property type="entry name" value="STRESS RESPONSE PROTEIN NHAX"/>
    <property type="match status" value="1"/>
</dbReference>
<dbReference type="AlphaFoldDB" id="A0A1H7PT17"/>
<dbReference type="CDD" id="cd00293">
    <property type="entry name" value="USP-like"/>
    <property type="match status" value="1"/>
</dbReference>
<accession>A0A1H7PT17</accession>
<gene>
    <name evidence="3" type="ORF">SAMN04488008_103533</name>
</gene>
<evidence type="ECO:0000256" key="1">
    <source>
        <dbReference type="ARBA" id="ARBA00008791"/>
    </source>
</evidence>
<feature type="domain" description="UspA" evidence="2">
    <location>
        <begin position="1"/>
        <end position="143"/>
    </location>
</feature>
<dbReference type="Gene3D" id="3.40.50.12370">
    <property type="match status" value="1"/>
</dbReference>
<keyword evidence="4" id="KW-1185">Reference proteome</keyword>
<evidence type="ECO:0000259" key="2">
    <source>
        <dbReference type="Pfam" id="PF00582"/>
    </source>
</evidence>
<dbReference type="SUPFAM" id="SSF52402">
    <property type="entry name" value="Adenine nucleotide alpha hydrolases-like"/>
    <property type="match status" value="2"/>
</dbReference>
<name>A0A1H7PT17_9FLAO</name>
<dbReference type="Proteomes" id="UP000198990">
    <property type="component" value="Unassembled WGS sequence"/>
</dbReference>
<sequence>MKNILYATDCSKHDTQTLQYALMLSDILKANLTVLHIFSLPPISVKTIRPKKYLSEHAYDEQLLVLKDYCSSNLKDNKTDVVIKYEVREDDSVTNGILSETAALSPDLLIIGMKDEHTARGSFTGSIAKALIEKVAAPLFMVPSTKSFQKIKTLVYATDFEEADFLAIKKLISIAKPFDAIIKVVHITNNDEYAVSDKMEWFKEMLFEKTSYRNMTFDVSINDNTYEGLRVYIDTVNADMIALLEREQNSFLKKLFHKDLIKKMESKITIPMLSLNASAL</sequence>
<dbReference type="OrthoDB" id="9788959at2"/>
<dbReference type="RefSeq" id="WP_091623145.1">
    <property type="nucleotide sequence ID" value="NZ_FNZN01000003.1"/>
</dbReference>
<dbReference type="PANTHER" id="PTHR46268:SF6">
    <property type="entry name" value="UNIVERSAL STRESS PROTEIN UP12"/>
    <property type="match status" value="1"/>
</dbReference>
<protein>
    <submittedName>
        <fullName evidence="3">Nucleotide-binding universal stress protein, UspA family</fullName>
    </submittedName>
</protein>
<evidence type="ECO:0000313" key="3">
    <source>
        <dbReference type="EMBL" id="SEL38970.1"/>
    </source>
</evidence>
<reference evidence="4" key="1">
    <citation type="submission" date="2016-10" db="EMBL/GenBank/DDBJ databases">
        <authorList>
            <person name="Varghese N."/>
            <person name="Submissions S."/>
        </authorList>
    </citation>
    <scope>NUCLEOTIDE SEQUENCE [LARGE SCALE GENOMIC DNA]</scope>
    <source>
        <strain evidence="4">DSM 16471</strain>
    </source>
</reference>
<dbReference type="InterPro" id="IPR006016">
    <property type="entry name" value="UspA"/>
</dbReference>
<dbReference type="Pfam" id="PF00582">
    <property type="entry name" value="Usp"/>
    <property type="match status" value="1"/>
</dbReference>
<proteinExistence type="inferred from homology"/>